<organism evidence="2 3">
    <name type="scientific">Funneliformis geosporum</name>
    <dbReference type="NCBI Taxonomy" id="1117311"/>
    <lineage>
        <taxon>Eukaryota</taxon>
        <taxon>Fungi</taxon>
        <taxon>Fungi incertae sedis</taxon>
        <taxon>Mucoromycota</taxon>
        <taxon>Glomeromycotina</taxon>
        <taxon>Glomeromycetes</taxon>
        <taxon>Glomerales</taxon>
        <taxon>Glomeraceae</taxon>
        <taxon>Funneliformis</taxon>
    </lineage>
</organism>
<name>A0A9W4TCJ9_9GLOM</name>
<comment type="caution">
    <text evidence="2">The sequence shown here is derived from an EMBL/GenBank/DDBJ whole genome shotgun (WGS) entry which is preliminary data.</text>
</comment>
<reference evidence="2" key="1">
    <citation type="submission" date="2022-08" db="EMBL/GenBank/DDBJ databases">
        <authorList>
            <person name="Kallberg Y."/>
            <person name="Tangrot J."/>
            <person name="Rosling A."/>
        </authorList>
    </citation>
    <scope>NUCLEOTIDE SEQUENCE</scope>
    <source>
        <strain evidence="2">Wild A</strain>
    </source>
</reference>
<dbReference type="Proteomes" id="UP001153678">
    <property type="component" value="Unassembled WGS sequence"/>
</dbReference>
<protein>
    <submittedName>
        <fullName evidence="2">8729_t:CDS:1</fullName>
    </submittedName>
</protein>
<feature type="compositionally biased region" description="Polar residues" evidence="1">
    <location>
        <begin position="1"/>
        <end position="14"/>
    </location>
</feature>
<accession>A0A9W4TCJ9</accession>
<dbReference type="OrthoDB" id="10569766at2759"/>
<sequence length="96" mass="11308">IDSLSKMQLSSTSRKNQREKKAISSIHRDNIIKKLLKYQNNAIVANINDYYNIHGLRMPTTTSTKQFLYSEEDLLNNLTIHCYNIDIHEKRKDQQL</sequence>
<evidence type="ECO:0000313" key="3">
    <source>
        <dbReference type="Proteomes" id="UP001153678"/>
    </source>
</evidence>
<feature type="region of interest" description="Disordered" evidence="1">
    <location>
        <begin position="1"/>
        <end position="23"/>
    </location>
</feature>
<feature type="non-terminal residue" evidence="2">
    <location>
        <position position="1"/>
    </location>
</feature>
<keyword evidence="3" id="KW-1185">Reference proteome</keyword>
<evidence type="ECO:0000256" key="1">
    <source>
        <dbReference type="SAM" id="MobiDB-lite"/>
    </source>
</evidence>
<gene>
    <name evidence="2" type="ORF">FWILDA_LOCUS19452</name>
</gene>
<evidence type="ECO:0000313" key="2">
    <source>
        <dbReference type="EMBL" id="CAI2200201.1"/>
    </source>
</evidence>
<dbReference type="EMBL" id="CAMKVN010023665">
    <property type="protein sequence ID" value="CAI2200201.1"/>
    <property type="molecule type" value="Genomic_DNA"/>
</dbReference>
<dbReference type="AlphaFoldDB" id="A0A9W4TCJ9"/>
<feature type="non-terminal residue" evidence="2">
    <location>
        <position position="96"/>
    </location>
</feature>
<proteinExistence type="predicted"/>